<dbReference type="InterPro" id="IPR001810">
    <property type="entry name" value="F-box_dom"/>
</dbReference>
<evidence type="ECO:0000259" key="1">
    <source>
        <dbReference type="Pfam" id="PF00646"/>
    </source>
</evidence>
<dbReference type="EMBL" id="JARIHO010000004">
    <property type="protein sequence ID" value="KAJ7362791.1"/>
    <property type="molecule type" value="Genomic_DNA"/>
</dbReference>
<evidence type="ECO:0000313" key="2">
    <source>
        <dbReference type="EMBL" id="KAJ7362791.1"/>
    </source>
</evidence>
<feature type="domain" description="F-box" evidence="1">
    <location>
        <begin position="78"/>
        <end position="114"/>
    </location>
</feature>
<keyword evidence="3" id="KW-1185">Reference proteome</keyword>
<sequence length="557" mass="63642">MSVRAGFEVQQQRRHFSIPLQPSIFQVQSDNVAQLNQSHFRGIAGVRCRPMRSSGVAALGTGKQITCFYTDSMNLPDRVPNEVWLEILENFHVYDKSTIQNFSLTCRTFRKISRPRIFSDLRFTPYCRGRGATLLLPSPAGVDRRLEPLDFVFSPDVAPLVRSCNIWAREPRDLPEWTFSTDNPYFLLDALFNRLPRLAGLQRLHASHIHFTQARIDMLCSLPSLSEVHPAWCPVTPGEHIEPTSSALRITNFDIVHDKDEHGDDHWIPLLHPDHLRVFRADFNPCFMGKTIHAIPRFPNVYKFVTTMNLPTLSENLAILSKFPAVRLLKVQGNLSDLIAHIQALCGNNVTSFHAEFNKIDNTALNKLFGLLPRLTELTIRLIVSSTSRLFKREIYDPRKLPDNVVVDGRSGDEIRTDFRPSAFFIKFADAPFIPPGLEHLAISWQCYEEFYDQFSAYKLPDFPQLRDALVARSPGLKWLWLNGLYFMFEWRDPMPDGTIREFATKNFSAQYFFASGLMLTFRCSGDLRARPTRGNLSRLGLGLGLLAAKSLDEGWK</sequence>
<name>A0AAD7AM34_9AGAR</name>
<proteinExistence type="predicted"/>
<dbReference type="Proteomes" id="UP001218218">
    <property type="component" value="Unassembled WGS sequence"/>
</dbReference>
<organism evidence="2 3">
    <name type="scientific">Mycena albidolilacea</name>
    <dbReference type="NCBI Taxonomy" id="1033008"/>
    <lineage>
        <taxon>Eukaryota</taxon>
        <taxon>Fungi</taxon>
        <taxon>Dikarya</taxon>
        <taxon>Basidiomycota</taxon>
        <taxon>Agaricomycotina</taxon>
        <taxon>Agaricomycetes</taxon>
        <taxon>Agaricomycetidae</taxon>
        <taxon>Agaricales</taxon>
        <taxon>Marasmiineae</taxon>
        <taxon>Mycenaceae</taxon>
        <taxon>Mycena</taxon>
    </lineage>
</organism>
<comment type="caution">
    <text evidence="2">The sequence shown here is derived from an EMBL/GenBank/DDBJ whole genome shotgun (WGS) entry which is preliminary data.</text>
</comment>
<protein>
    <recommendedName>
        <fullName evidence="1">F-box domain-containing protein</fullName>
    </recommendedName>
</protein>
<dbReference type="CDD" id="cd09917">
    <property type="entry name" value="F-box_SF"/>
    <property type="match status" value="1"/>
</dbReference>
<dbReference type="Pfam" id="PF00646">
    <property type="entry name" value="F-box"/>
    <property type="match status" value="1"/>
</dbReference>
<dbReference type="AlphaFoldDB" id="A0AAD7AM34"/>
<gene>
    <name evidence="2" type="ORF">DFH08DRAFT_799813</name>
</gene>
<reference evidence="2" key="1">
    <citation type="submission" date="2023-03" db="EMBL/GenBank/DDBJ databases">
        <title>Massive genome expansion in bonnet fungi (Mycena s.s.) driven by repeated elements and novel gene families across ecological guilds.</title>
        <authorList>
            <consortium name="Lawrence Berkeley National Laboratory"/>
            <person name="Harder C.B."/>
            <person name="Miyauchi S."/>
            <person name="Viragh M."/>
            <person name="Kuo A."/>
            <person name="Thoen E."/>
            <person name="Andreopoulos B."/>
            <person name="Lu D."/>
            <person name="Skrede I."/>
            <person name="Drula E."/>
            <person name="Henrissat B."/>
            <person name="Morin E."/>
            <person name="Kohler A."/>
            <person name="Barry K."/>
            <person name="LaButti K."/>
            <person name="Morin E."/>
            <person name="Salamov A."/>
            <person name="Lipzen A."/>
            <person name="Mereny Z."/>
            <person name="Hegedus B."/>
            <person name="Baldrian P."/>
            <person name="Stursova M."/>
            <person name="Weitz H."/>
            <person name="Taylor A."/>
            <person name="Grigoriev I.V."/>
            <person name="Nagy L.G."/>
            <person name="Martin F."/>
            <person name="Kauserud H."/>
        </authorList>
    </citation>
    <scope>NUCLEOTIDE SEQUENCE</scope>
    <source>
        <strain evidence="2">CBHHK002</strain>
    </source>
</reference>
<accession>A0AAD7AM34</accession>
<evidence type="ECO:0000313" key="3">
    <source>
        <dbReference type="Proteomes" id="UP001218218"/>
    </source>
</evidence>
<dbReference type="SUPFAM" id="SSF52047">
    <property type="entry name" value="RNI-like"/>
    <property type="match status" value="1"/>
</dbReference>